<accession>A0A244CNU7</accession>
<dbReference type="Proteomes" id="UP000194841">
    <property type="component" value="Unassembled WGS sequence"/>
</dbReference>
<dbReference type="SUPFAM" id="SSF53850">
    <property type="entry name" value="Periplasmic binding protein-like II"/>
    <property type="match status" value="1"/>
</dbReference>
<proteinExistence type="predicted"/>
<gene>
    <name evidence="1" type="ORF">B1199_13985</name>
</gene>
<evidence type="ECO:0000313" key="2">
    <source>
        <dbReference type="Proteomes" id="UP000194841"/>
    </source>
</evidence>
<protein>
    <submittedName>
        <fullName evidence="1">Uncharacterized protein</fullName>
    </submittedName>
</protein>
<evidence type="ECO:0000313" key="1">
    <source>
        <dbReference type="EMBL" id="OUL57272.1"/>
    </source>
</evidence>
<comment type="caution">
    <text evidence="1">The sequence shown here is derived from an EMBL/GenBank/DDBJ whole genome shotgun (WGS) entry which is preliminary data.</text>
</comment>
<dbReference type="OrthoDB" id="8454826at2"/>
<organism evidence="1 2">
    <name type="scientific">Pseudoalteromonas ulvae</name>
    <dbReference type="NCBI Taxonomy" id="107327"/>
    <lineage>
        <taxon>Bacteria</taxon>
        <taxon>Pseudomonadati</taxon>
        <taxon>Pseudomonadota</taxon>
        <taxon>Gammaproteobacteria</taxon>
        <taxon>Alteromonadales</taxon>
        <taxon>Pseudoalteromonadaceae</taxon>
        <taxon>Pseudoalteromonas</taxon>
    </lineage>
</organism>
<dbReference type="Gene3D" id="3.40.190.10">
    <property type="entry name" value="Periplasmic binding protein-like II"/>
    <property type="match status" value="2"/>
</dbReference>
<sequence length="299" mass="34319">MSVLTLVYTEQNFTESYTINRKSTLFFEFIGIVGHSYNKTPFGNDMFTLHRLVFLLLLINVSVLAAPDVRLKYDLSASNGLIPYYNNDPDFPGIFPEFIHLVLKEANIQGESIVLPPARTQLALARGELDFDIISPSWFKNHKIPKGFVLSDPLLKMTEHLIYLPQKEQFFTNNKSILGQTVGTVRGYFYHDDDTFFRFDLISEKEIIQALYKERIDVGISGDLPALFWSQKLNIPIQLGPIHSQGYVHIRLRDEHQHLLPQLNKALNNLIEKGTLDVIVQRYLQIMAYSNTPQSTSEK</sequence>
<reference evidence="1 2" key="1">
    <citation type="submission" date="2017-02" db="EMBL/GenBank/DDBJ databases">
        <title>Pseudoalteromonas ulvae TC14 Genome.</title>
        <authorList>
            <person name="Molmeret M."/>
        </authorList>
    </citation>
    <scope>NUCLEOTIDE SEQUENCE [LARGE SCALE GENOMIC DNA]</scope>
    <source>
        <strain evidence="1">TC14</strain>
    </source>
</reference>
<dbReference type="AlphaFoldDB" id="A0A244CNU7"/>
<dbReference type="EMBL" id="MWPV01000004">
    <property type="protein sequence ID" value="OUL57272.1"/>
    <property type="molecule type" value="Genomic_DNA"/>
</dbReference>
<name>A0A244CNU7_PSEDV</name>
<keyword evidence="2" id="KW-1185">Reference proteome</keyword>